<feature type="transmembrane region" description="Helical" evidence="1">
    <location>
        <begin position="122"/>
        <end position="141"/>
    </location>
</feature>
<keyword evidence="3" id="KW-1185">Reference proteome</keyword>
<evidence type="ECO:0000313" key="3">
    <source>
        <dbReference type="Proteomes" id="UP001268864"/>
    </source>
</evidence>
<dbReference type="Pfam" id="PF26045">
    <property type="entry name" value="OB_2TM_halo"/>
    <property type="match status" value="1"/>
</dbReference>
<proteinExistence type="predicted"/>
<comment type="caution">
    <text evidence="2">The sequence shown here is derived from an EMBL/GenBank/DDBJ whole genome shotgun (WGS) entry which is preliminary data.</text>
</comment>
<evidence type="ECO:0008006" key="4">
    <source>
        <dbReference type="Google" id="ProtNLM"/>
    </source>
</evidence>
<evidence type="ECO:0000313" key="2">
    <source>
        <dbReference type="EMBL" id="MDS0282298.1"/>
    </source>
</evidence>
<keyword evidence="1" id="KW-1133">Transmembrane helix</keyword>
<gene>
    <name evidence="2" type="ORF">NDI86_09180</name>
</gene>
<dbReference type="RefSeq" id="WP_310900127.1">
    <property type="nucleotide sequence ID" value="NZ_JAMQOS010000002.1"/>
</dbReference>
<accession>A0ABU2FNF9</accession>
<organism evidence="2 3">
    <name type="scientific">Haloarcula onubensis</name>
    <dbReference type="NCBI Taxonomy" id="2950539"/>
    <lineage>
        <taxon>Archaea</taxon>
        <taxon>Methanobacteriati</taxon>
        <taxon>Methanobacteriota</taxon>
        <taxon>Stenosarchaea group</taxon>
        <taxon>Halobacteria</taxon>
        <taxon>Halobacteriales</taxon>
        <taxon>Haloarculaceae</taxon>
        <taxon>Haloarcula</taxon>
    </lineage>
</organism>
<keyword evidence="1" id="KW-0472">Membrane</keyword>
<reference evidence="2 3" key="1">
    <citation type="submission" date="2022-06" db="EMBL/GenBank/DDBJ databases">
        <title>Halomicroarcula sp. a new haloarchaeum isolate from saline soil.</title>
        <authorList>
            <person name="Strakova D."/>
            <person name="Galisteo C."/>
            <person name="Sanchez-Porro C."/>
            <person name="Ventosa A."/>
        </authorList>
    </citation>
    <scope>NUCLEOTIDE SEQUENCE [LARGE SCALE GENOMIC DNA]</scope>
    <source>
        <strain evidence="2 3">S3CR25-11</strain>
    </source>
</reference>
<keyword evidence="1" id="KW-0812">Transmembrane</keyword>
<protein>
    <recommendedName>
        <fullName evidence="4">DNA-binding protein</fullName>
    </recommendedName>
</protein>
<sequence>MTQWQRAVIALLVLSALGGLFVHEDATSEARTPYPEPHELAADYDSYVGEEILVFGRVSAVDGSAVVVEAESEGVTIELRVTGASVGVETGGVLQVYGELGPDREMAAQRVVVVNDSGGAEWYKYGVSAVGALGFLVAFLWQWRLDRETWTLEARDG</sequence>
<dbReference type="EMBL" id="JAMQOS010000002">
    <property type="protein sequence ID" value="MDS0282298.1"/>
    <property type="molecule type" value="Genomic_DNA"/>
</dbReference>
<name>A0ABU2FNF9_9EURY</name>
<dbReference type="InterPro" id="IPR058927">
    <property type="entry name" value="OB_2TM"/>
</dbReference>
<dbReference type="Proteomes" id="UP001268864">
    <property type="component" value="Unassembled WGS sequence"/>
</dbReference>
<evidence type="ECO:0000256" key="1">
    <source>
        <dbReference type="SAM" id="Phobius"/>
    </source>
</evidence>